<dbReference type="RefSeq" id="WP_188314338.1">
    <property type="nucleotide sequence ID" value="NZ_JABTCG010000004.1"/>
</dbReference>
<protein>
    <submittedName>
        <fullName evidence="7">LysE family transporter</fullName>
    </submittedName>
</protein>
<evidence type="ECO:0000256" key="1">
    <source>
        <dbReference type="ARBA" id="ARBA00004651"/>
    </source>
</evidence>
<evidence type="ECO:0000256" key="5">
    <source>
        <dbReference type="ARBA" id="ARBA00023136"/>
    </source>
</evidence>
<evidence type="ECO:0000256" key="3">
    <source>
        <dbReference type="ARBA" id="ARBA00022692"/>
    </source>
</evidence>
<organism evidence="7 8">
    <name type="scientific">Maribacter arenosus</name>
    <dbReference type="NCBI Taxonomy" id="1854708"/>
    <lineage>
        <taxon>Bacteria</taxon>
        <taxon>Pseudomonadati</taxon>
        <taxon>Bacteroidota</taxon>
        <taxon>Flavobacteriia</taxon>
        <taxon>Flavobacteriales</taxon>
        <taxon>Flavobacteriaceae</taxon>
        <taxon>Maribacter</taxon>
    </lineage>
</organism>
<feature type="transmembrane region" description="Helical" evidence="6">
    <location>
        <begin position="147"/>
        <end position="168"/>
    </location>
</feature>
<keyword evidence="8" id="KW-1185">Reference proteome</keyword>
<keyword evidence="5 6" id="KW-0472">Membrane</keyword>
<name>A0ABR7VC28_9FLAO</name>
<accession>A0ABR7VC28</accession>
<dbReference type="Pfam" id="PF01810">
    <property type="entry name" value="LysE"/>
    <property type="match status" value="1"/>
</dbReference>
<keyword evidence="2" id="KW-1003">Cell membrane</keyword>
<comment type="subcellular location">
    <subcellularLocation>
        <location evidence="1">Cell membrane</location>
        <topology evidence="1">Multi-pass membrane protein</topology>
    </subcellularLocation>
</comment>
<feature type="transmembrane region" description="Helical" evidence="6">
    <location>
        <begin position="188"/>
        <end position="205"/>
    </location>
</feature>
<gene>
    <name evidence="7" type="ORF">HPE63_11025</name>
</gene>
<feature type="transmembrane region" description="Helical" evidence="6">
    <location>
        <begin position="39"/>
        <end position="59"/>
    </location>
</feature>
<evidence type="ECO:0000313" key="8">
    <source>
        <dbReference type="Proteomes" id="UP000598350"/>
    </source>
</evidence>
<dbReference type="EMBL" id="JABTCG010000004">
    <property type="protein sequence ID" value="MBD0851201.1"/>
    <property type="molecule type" value="Genomic_DNA"/>
</dbReference>
<evidence type="ECO:0000256" key="2">
    <source>
        <dbReference type="ARBA" id="ARBA00022475"/>
    </source>
</evidence>
<sequence length="224" mass="25132">MLDDIQAAIPLGFLLSFMIGPVFFVLLETGAVRGFRAAVIFDLGVILADILFLTVAYFSSFQLLENLSNEPGLYVFGGVILLVYGITTYFKTEIKKDKPALRTKKNDYLSLFVKGFLLNFINIGVLVFWLGIIIVVGPSLNNDPNRIIVFFAAMLGAYLTTDIFKILLAKQLKRKLTYKRISRIKKGLGIILIICGLVLITKGFLPKDQFNIEKGIEKIEEIRD</sequence>
<proteinExistence type="predicted"/>
<feature type="transmembrane region" description="Helical" evidence="6">
    <location>
        <begin position="6"/>
        <end position="27"/>
    </location>
</feature>
<feature type="transmembrane region" description="Helical" evidence="6">
    <location>
        <begin position="71"/>
        <end position="90"/>
    </location>
</feature>
<dbReference type="Proteomes" id="UP000598350">
    <property type="component" value="Unassembled WGS sequence"/>
</dbReference>
<dbReference type="PANTHER" id="PTHR30086:SF20">
    <property type="entry name" value="ARGININE EXPORTER PROTEIN ARGO-RELATED"/>
    <property type="match status" value="1"/>
</dbReference>
<feature type="transmembrane region" description="Helical" evidence="6">
    <location>
        <begin position="111"/>
        <end position="135"/>
    </location>
</feature>
<dbReference type="PANTHER" id="PTHR30086">
    <property type="entry name" value="ARGININE EXPORTER PROTEIN ARGO"/>
    <property type="match status" value="1"/>
</dbReference>
<comment type="caution">
    <text evidence="7">The sequence shown here is derived from an EMBL/GenBank/DDBJ whole genome shotgun (WGS) entry which is preliminary data.</text>
</comment>
<keyword evidence="4 6" id="KW-1133">Transmembrane helix</keyword>
<evidence type="ECO:0000256" key="4">
    <source>
        <dbReference type="ARBA" id="ARBA00022989"/>
    </source>
</evidence>
<keyword evidence="3 6" id="KW-0812">Transmembrane</keyword>
<evidence type="ECO:0000256" key="6">
    <source>
        <dbReference type="SAM" id="Phobius"/>
    </source>
</evidence>
<evidence type="ECO:0000313" key="7">
    <source>
        <dbReference type="EMBL" id="MBD0851201.1"/>
    </source>
</evidence>
<dbReference type="InterPro" id="IPR001123">
    <property type="entry name" value="LeuE-type"/>
</dbReference>
<reference evidence="7 8" key="1">
    <citation type="submission" date="2020-05" db="EMBL/GenBank/DDBJ databases">
        <title>The draft genome sequence of Maribacter arenosus CAU 1321.</title>
        <authorList>
            <person name="Mu L."/>
        </authorList>
    </citation>
    <scope>NUCLEOTIDE SEQUENCE [LARGE SCALE GENOMIC DNA]</scope>
    <source>
        <strain evidence="7 8">CAU 1321</strain>
    </source>
</reference>